<accession>A0A8K0QVW6</accession>
<dbReference type="OrthoDB" id="4764735at2759"/>
<dbReference type="EMBL" id="JAGMVJ010000023">
    <property type="protein sequence ID" value="KAH7072586.1"/>
    <property type="molecule type" value="Genomic_DNA"/>
</dbReference>
<comment type="caution">
    <text evidence="1">The sequence shown here is derived from an EMBL/GenBank/DDBJ whole genome shotgun (WGS) entry which is preliminary data.</text>
</comment>
<dbReference type="Proteomes" id="UP000813461">
    <property type="component" value="Unassembled WGS sequence"/>
</dbReference>
<evidence type="ECO:0000313" key="1">
    <source>
        <dbReference type="EMBL" id="KAH7072586.1"/>
    </source>
</evidence>
<keyword evidence="2" id="KW-1185">Reference proteome</keyword>
<evidence type="ECO:0000313" key="2">
    <source>
        <dbReference type="Proteomes" id="UP000813461"/>
    </source>
</evidence>
<reference evidence="1" key="1">
    <citation type="journal article" date="2021" name="Nat. Commun.">
        <title>Genetic determinants of endophytism in the Arabidopsis root mycobiome.</title>
        <authorList>
            <person name="Mesny F."/>
            <person name="Miyauchi S."/>
            <person name="Thiergart T."/>
            <person name="Pickel B."/>
            <person name="Atanasova L."/>
            <person name="Karlsson M."/>
            <person name="Huettel B."/>
            <person name="Barry K.W."/>
            <person name="Haridas S."/>
            <person name="Chen C."/>
            <person name="Bauer D."/>
            <person name="Andreopoulos W."/>
            <person name="Pangilinan J."/>
            <person name="LaButti K."/>
            <person name="Riley R."/>
            <person name="Lipzen A."/>
            <person name="Clum A."/>
            <person name="Drula E."/>
            <person name="Henrissat B."/>
            <person name="Kohler A."/>
            <person name="Grigoriev I.V."/>
            <person name="Martin F.M."/>
            <person name="Hacquard S."/>
        </authorList>
    </citation>
    <scope>NUCLEOTIDE SEQUENCE</scope>
    <source>
        <strain evidence="1">MPI-SDFR-AT-0120</strain>
    </source>
</reference>
<name>A0A8K0QVW6_9PLEO</name>
<sequence length="362" mass="39620">MSSDSEDQPTPSSEADAPSAAYKLPKSDVHFAFGPQNWYWGRLGARWRFVRSNASDWSTFGVNEPYWVAFKHDTGVFMGGCDEDGDAKMTHTWNDGYTVKAGDVDSFVESRDAYIKLYHWLAEHVQKDVEKVRDVSISIGPKGSYFARCGTSHIAHALPKDLQKAIDESESPPVSVALGIKGAWILLKADGTRDWNLRHAYPTLASTDNLTNDSNKVVFAALTPYVEDGCFLVAEDGCCTLNNSFSDATEGKEFYRMVDSYMRMRARRDGSTFSHPAVINGVQRQVKITPSSGLQETRMDAWVAMLRARHQSINRKDLTIAGAITGGTGVAAKLAGFPTLKAGALAASTGIGCIIGMWLRGS</sequence>
<protein>
    <submittedName>
        <fullName evidence="1">Uncharacterized protein</fullName>
    </submittedName>
</protein>
<proteinExistence type="predicted"/>
<organism evidence="1 2">
    <name type="scientific">Paraphoma chrysanthemicola</name>
    <dbReference type="NCBI Taxonomy" id="798071"/>
    <lineage>
        <taxon>Eukaryota</taxon>
        <taxon>Fungi</taxon>
        <taxon>Dikarya</taxon>
        <taxon>Ascomycota</taxon>
        <taxon>Pezizomycotina</taxon>
        <taxon>Dothideomycetes</taxon>
        <taxon>Pleosporomycetidae</taxon>
        <taxon>Pleosporales</taxon>
        <taxon>Pleosporineae</taxon>
        <taxon>Phaeosphaeriaceae</taxon>
        <taxon>Paraphoma</taxon>
    </lineage>
</organism>
<gene>
    <name evidence="1" type="ORF">FB567DRAFT_597970</name>
</gene>
<dbReference type="AlphaFoldDB" id="A0A8K0QVW6"/>